<evidence type="ECO:0000313" key="10">
    <source>
        <dbReference type="Proteomes" id="UP001161757"/>
    </source>
</evidence>
<comment type="function">
    <text evidence="7">Component of the NuA4 histone acetyltransferase complex which is involved in transcriptional activation of selected genes principally by acetylation of nucleosomal histone H4 and H2A. The NuA4 complex is also involved in DNA repair.</text>
</comment>
<evidence type="ECO:0000256" key="1">
    <source>
        <dbReference type="ARBA" id="ARBA00004123"/>
    </source>
</evidence>
<evidence type="ECO:0000256" key="3">
    <source>
        <dbReference type="ARBA" id="ARBA00022853"/>
    </source>
</evidence>
<dbReference type="PANTHER" id="PTHR13581:SF5">
    <property type="entry name" value="MRG_MORF4L-BINDING PROTEIN"/>
    <property type="match status" value="1"/>
</dbReference>
<reference evidence="9" key="1">
    <citation type="submission" date="2023-01" db="EMBL/GenBank/DDBJ databases">
        <title>Exophiala dermititidis isolated from Cystic Fibrosis Patient.</title>
        <authorList>
            <person name="Kurbessoian T."/>
            <person name="Crocker A."/>
            <person name="Murante D."/>
            <person name="Hogan D.A."/>
            <person name="Stajich J.E."/>
        </authorList>
    </citation>
    <scope>NUCLEOTIDE SEQUENCE</scope>
    <source>
        <strain evidence="9">Ex8</strain>
    </source>
</reference>
<dbReference type="GO" id="GO:0006357">
    <property type="term" value="P:regulation of transcription by RNA polymerase II"/>
    <property type="evidence" value="ECO:0007669"/>
    <property type="project" value="TreeGrafter"/>
</dbReference>
<sequence length="265" mass="29841">MTSTDNNTKSDGLDDTSLWTDDQESALLQAIVRWKPVGMHRHFRMIAIRDHLLNQGVINPEDTHTSMAGIWRKLNSLYDLAKLDEREDSIIDGPGGGDDGTTKRQSYWREFELPREDFEDLMWQRRLNPDATSSPAVSRRESTVADTDEPRSSPVPTSVRAGSARIASRGGRRGGRLSRLQNEIETDRSSRRTSKANSVAADEDRDQNMEDAEEGEGDQESEADEDDSEEQEEEEAEAEKKGAGTGKKPTRRGGRRARGRRGRRR</sequence>
<comment type="caution">
    <text evidence="9">The sequence shown here is derived from an EMBL/GenBank/DDBJ whole genome shotgun (WGS) entry which is preliminary data.</text>
</comment>
<dbReference type="InterPro" id="IPR012423">
    <property type="entry name" value="Eaf7/MRGBP"/>
</dbReference>
<dbReference type="Proteomes" id="UP001161757">
    <property type="component" value="Unassembled WGS sequence"/>
</dbReference>
<protein>
    <recommendedName>
        <fullName evidence="11">MRG-binding protein</fullName>
    </recommendedName>
</protein>
<dbReference type="GO" id="GO:0005634">
    <property type="term" value="C:nucleus"/>
    <property type="evidence" value="ECO:0007669"/>
    <property type="project" value="UniProtKB-SubCell"/>
</dbReference>
<dbReference type="AlphaFoldDB" id="A0AAN6IUH5"/>
<evidence type="ECO:0000256" key="7">
    <source>
        <dbReference type="ARBA" id="ARBA00025178"/>
    </source>
</evidence>
<keyword evidence="3" id="KW-0156">Chromatin regulator</keyword>
<feature type="compositionally biased region" description="Low complexity" evidence="8">
    <location>
        <begin position="160"/>
        <end position="169"/>
    </location>
</feature>
<dbReference type="EMBL" id="JAJGCB010000008">
    <property type="protein sequence ID" value="KAJ8991290.1"/>
    <property type="molecule type" value="Genomic_DNA"/>
</dbReference>
<evidence type="ECO:0000256" key="4">
    <source>
        <dbReference type="ARBA" id="ARBA00023015"/>
    </source>
</evidence>
<feature type="compositionally biased region" description="Acidic residues" evidence="8">
    <location>
        <begin position="201"/>
        <end position="237"/>
    </location>
</feature>
<evidence type="ECO:0000313" key="9">
    <source>
        <dbReference type="EMBL" id="KAJ8991290.1"/>
    </source>
</evidence>
<name>A0AAN6IUH5_EXODE</name>
<accession>A0AAN6IUH5</accession>
<keyword evidence="6" id="KW-0539">Nucleus</keyword>
<gene>
    <name evidence="9" type="ORF">HRR80_004635</name>
</gene>
<keyword evidence="4" id="KW-0805">Transcription regulation</keyword>
<feature type="compositionally biased region" description="Basic residues" evidence="8">
    <location>
        <begin position="248"/>
        <end position="265"/>
    </location>
</feature>
<dbReference type="Pfam" id="PF07904">
    <property type="entry name" value="Eaf7"/>
    <property type="match status" value="1"/>
</dbReference>
<evidence type="ECO:0008006" key="11">
    <source>
        <dbReference type="Google" id="ProtNLM"/>
    </source>
</evidence>
<evidence type="ECO:0000256" key="2">
    <source>
        <dbReference type="ARBA" id="ARBA00007117"/>
    </source>
</evidence>
<evidence type="ECO:0000256" key="5">
    <source>
        <dbReference type="ARBA" id="ARBA00023163"/>
    </source>
</evidence>
<dbReference type="GO" id="GO:0035267">
    <property type="term" value="C:NuA4 histone acetyltransferase complex"/>
    <property type="evidence" value="ECO:0007669"/>
    <property type="project" value="TreeGrafter"/>
</dbReference>
<dbReference type="GO" id="GO:0006325">
    <property type="term" value="P:chromatin organization"/>
    <property type="evidence" value="ECO:0007669"/>
    <property type="project" value="UniProtKB-KW"/>
</dbReference>
<keyword evidence="5" id="KW-0804">Transcription</keyword>
<feature type="compositionally biased region" description="Basic and acidic residues" evidence="8">
    <location>
        <begin position="138"/>
        <end position="151"/>
    </location>
</feature>
<organism evidence="9 10">
    <name type="scientific">Exophiala dermatitidis</name>
    <name type="common">Black yeast-like fungus</name>
    <name type="synonym">Wangiella dermatitidis</name>
    <dbReference type="NCBI Taxonomy" id="5970"/>
    <lineage>
        <taxon>Eukaryota</taxon>
        <taxon>Fungi</taxon>
        <taxon>Dikarya</taxon>
        <taxon>Ascomycota</taxon>
        <taxon>Pezizomycotina</taxon>
        <taxon>Eurotiomycetes</taxon>
        <taxon>Chaetothyriomycetidae</taxon>
        <taxon>Chaetothyriales</taxon>
        <taxon>Herpotrichiellaceae</taxon>
        <taxon>Exophiala</taxon>
    </lineage>
</organism>
<comment type="subcellular location">
    <subcellularLocation>
        <location evidence="1">Nucleus</location>
    </subcellularLocation>
</comment>
<proteinExistence type="inferred from homology"/>
<feature type="region of interest" description="Disordered" evidence="8">
    <location>
        <begin position="126"/>
        <end position="265"/>
    </location>
</feature>
<comment type="similarity">
    <text evidence="2">Belongs to the EAF7 family.</text>
</comment>
<evidence type="ECO:0000256" key="8">
    <source>
        <dbReference type="SAM" id="MobiDB-lite"/>
    </source>
</evidence>
<evidence type="ECO:0000256" key="6">
    <source>
        <dbReference type="ARBA" id="ARBA00023242"/>
    </source>
</evidence>
<dbReference type="PANTHER" id="PTHR13581">
    <property type="entry name" value="MRG-BINDING PROTEIN"/>
    <property type="match status" value="1"/>
</dbReference>